<name>A0AAV2SMZ9_MEGNR</name>
<dbReference type="Proteomes" id="UP001497623">
    <property type="component" value="Unassembled WGS sequence"/>
</dbReference>
<feature type="region of interest" description="Disordered" evidence="1">
    <location>
        <begin position="337"/>
        <end position="360"/>
    </location>
</feature>
<dbReference type="SMART" id="SM00036">
    <property type="entry name" value="CNH"/>
    <property type="match status" value="1"/>
</dbReference>
<reference evidence="3 4" key="1">
    <citation type="submission" date="2024-05" db="EMBL/GenBank/DDBJ databases">
        <authorList>
            <person name="Wallberg A."/>
        </authorList>
    </citation>
    <scope>NUCLEOTIDE SEQUENCE [LARGE SCALE GENOMIC DNA]</scope>
</reference>
<evidence type="ECO:0000256" key="1">
    <source>
        <dbReference type="SAM" id="MobiDB-lite"/>
    </source>
</evidence>
<accession>A0AAV2SMZ9</accession>
<dbReference type="AlphaFoldDB" id="A0AAV2SMZ9"/>
<sequence length="403" mass="45518">WCIYCVFTIFSMDIICCENISLRRLCVATGNRVYVVTEGVAHRPVFDKSVQAKQLSVVEAHGILLLRADKGRESKVHVFRLSDFEGDVGLAWDERIRGRSELKEHRLERTKGCTQYATSRAGGSHLRMVVCVGKKLLVMQWRHSAAWTAWCPSSDTDTVDGFQLIREISVQEVPTLITLVDSPIAGSAGGGADNQICIGYKHQFDLVSERTGEFSRLHNIETNKVNLVAALDIYEDDEAELLLCYNNTCHFQKLTEESSNEFDFHWNSVPKAIVCAFPYILAFTHDSIEIRLIINGNLVQTMVMPKLSFITPKGDIFFATTAPEFFTLRRERVKVDRLDRDPSLSPPPSPHGKESMKDIPQIDREALRPFRIYRIPFRCLTGSTSCERRCATPSTPLHPVIPA</sequence>
<comment type="caution">
    <text evidence="3">The sequence shown here is derived from an EMBL/GenBank/DDBJ whole genome shotgun (WGS) entry which is preliminary data.</text>
</comment>
<dbReference type="GO" id="GO:0005737">
    <property type="term" value="C:cytoplasm"/>
    <property type="evidence" value="ECO:0007669"/>
    <property type="project" value="TreeGrafter"/>
</dbReference>
<dbReference type="Pfam" id="PF00780">
    <property type="entry name" value="CNH"/>
    <property type="match status" value="1"/>
</dbReference>
<dbReference type="InterPro" id="IPR001180">
    <property type="entry name" value="CNH_dom"/>
</dbReference>
<protein>
    <recommendedName>
        <fullName evidence="2">CNH domain-containing protein</fullName>
    </recommendedName>
</protein>
<dbReference type="EMBL" id="CAXKWB010101604">
    <property type="protein sequence ID" value="CAL4225609.1"/>
    <property type="molecule type" value="Genomic_DNA"/>
</dbReference>
<feature type="compositionally biased region" description="Basic and acidic residues" evidence="1">
    <location>
        <begin position="351"/>
        <end position="360"/>
    </location>
</feature>
<dbReference type="GO" id="GO:0034058">
    <property type="term" value="P:endosomal vesicle fusion"/>
    <property type="evidence" value="ECO:0007669"/>
    <property type="project" value="TreeGrafter"/>
</dbReference>
<dbReference type="GO" id="GO:0016020">
    <property type="term" value="C:membrane"/>
    <property type="evidence" value="ECO:0007669"/>
    <property type="project" value="TreeGrafter"/>
</dbReference>
<evidence type="ECO:0000259" key="2">
    <source>
        <dbReference type="PROSITE" id="PS50219"/>
    </source>
</evidence>
<dbReference type="InterPro" id="IPR032914">
    <property type="entry name" value="Vam6/VPS39/TRAP1"/>
</dbReference>
<feature type="non-terminal residue" evidence="3">
    <location>
        <position position="1"/>
    </location>
</feature>
<feature type="domain" description="CNH" evidence="2">
    <location>
        <begin position="11"/>
        <end position="317"/>
    </location>
</feature>
<keyword evidence="4" id="KW-1185">Reference proteome</keyword>
<evidence type="ECO:0000313" key="4">
    <source>
        <dbReference type="Proteomes" id="UP001497623"/>
    </source>
</evidence>
<dbReference type="PANTHER" id="PTHR12894:SF49">
    <property type="entry name" value="VAM6_VPS39-LIKE PROTEIN"/>
    <property type="match status" value="1"/>
</dbReference>
<gene>
    <name evidence="3" type="ORF">MNOR_LOCUS39392</name>
</gene>
<dbReference type="PROSITE" id="PS50219">
    <property type="entry name" value="CNH"/>
    <property type="match status" value="1"/>
</dbReference>
<organism evidence="3 4">
    <name type="scientific">Meganyctiphanes norvegica</name>
    <name type="common">Northern krill</name>
    <name type="synonym">Thysanopoda norvegica</name>
    <dbReference type="NCBI Taxonomy" id="48144"/>
    <lineage>
        <taxon>Eukaryota</taxon>
        <taxon>Metazoa</taxon>
        <taxon>Ecdysozoa</taxon>
        <taxon>Arthropoda</taxon>
        <taxon>Crustacea</taxon>
        <taxon>Multicrustacea</taxon>
        <taxon>Malacostraca</taxon>
        <taxon>Eumalacostraca</taxon>
        <taxon>Eucarida</taxon>
        <taxon>Euphausiacea</taxon>
        <taxon>Euphausiidae</taxon>
        <taxon>Meganyctiphanes</taxon>
    </lineage>
</organism>
<feature type="non-terminal residue" evidence="3">
    <location>
        <position position="403"/>
    </location>
</feature>
<dbReference type="GO" id="GO:0006914">
    <property type="term" value="P:autophagy"/>
    <property type="evidence" value="ECO:0007669"/>
    <property type="project" value="TreeGrafter"/>
</dbReference>
<dbReference type="PANTHER" id="PTHR12894">
    <property type="entry name" value="CNH DOMAIN CONTAINING"/>
    <property type="match status" value="1"/>
</dbReference>
<evidence type="ECO:0000313" key="3">
    <source>
        <dbReference type="EMBL" id="CAL4225609.1"/>
    </source>
</evidence>
<proteinExistence type="predicted"/>